<dbReference type="Gene3D" id="3.30.9.10">
    <property type="entry name" value="D-Amino Acid Oxidase, subunit A, domain 2"/>
    <property type="match status" value="1"/>
</dbReference>
<dbReference type="RefSeq" id="WP_133564907.1">
    <property type="nucleotide sequence ID" value="NZ_SNZA01000007.1"/>
</dbReference>
<dbReference type="GO" id="GO:0005737">
    <property type="term" value="C:cytoplasm"/>
    <property type="evidence" value="ECO:0007669"/>
    <property type="project" value="TreeGrafter"/>
</dbReference>
<protein>
    <submittedName>
        <fullName evidence="8">D-amino acid dehydrogenase small subunit</fullName>
    </submittedName>
</protein>
<sequence>MKVCILGAGVVGLTSAYYLAKKGVQVTVLDRQPDVALETSFANAGQVSPGYSAPWAAPGIPLKAVKWLFQKYAPLKISPELEAKKVVWMSKMLGNCTTSAYNTNKSRMMALAEYSRDCFVDLRKEIGISYDDGQGGTLQLFRSDEQVEGAEKDIKVLKSLGVAHEVLDPKAILAVEPGLAPVIHKFKGGLRLTGDETGDCLMFCQSLKKECESLGVEFKFNTSIERILVEQGQVRSVITNEGDVSCEQLLVCLGSYSKEMLKAIGLDVPIYPVKGYSLTVPITDQAYAPTSTIMDETYKVAVTRLGDRIRAAGTAELTGYNLDLPKSRTDTITHVVGDVFPQGANLSEAEYWTGLRPMTPDGTPIIGETPIKGLYLNTGHGTLGWTMSCGSAAIIADIMMGSQTAIDSSELAVKRYAK</sequence>
<dbReference type="Proteomes" id="UP000295729">
    <property type="component" value="Unassembled WGS sequence"/>
</dbReference>
<dbReference type="InterPro" id="IPR006076">
    <property type="entry name" value="FAD-dep_OxRdtase"/>
</dbReference>
<dbReference type="AlphaFoldDB" id="A0A4R6WXC7"/>
<dbReference type="GO" id="GO:0008718">
    <property type="term" value="F:D-amino-acid dehydrogenase activity"/>
    <property type="evidence" value="ECO:0007669"/>
    <property type="project" value="TreeGrafter"/>
</dbReference>
<evidence type="ECO:0000256" key="2">
    <source>
        <dbReference type="ARBA" id="ARBA00009410"/>
    </source>
</evidence>
<evidence type="ECO:0000256" key="3">
    <source>
        <dbReference type="ARBA" id="ARBA00022630"/>
    </source>
</evidence>
<evidence type="ECO:0000256" key="5">
    <source>
        <dbReference type="ARBA" id="ARBA00023002"/>
    </source>
</evidence>
<dbReference type="GO" id="GO:0005886">
    <property type="term" value="C:plasma membrane"/>
    <property type="evidence" value="ECO:0007669"/>
    <property type="project" value="TreeGrafter"/>
</dbReference>
<name>A0A4R6WXC7_9GAMM</name>
<dbReference type="Gene3D" id="3.50.50.60">
    <property type="entry name" value="FAD/NAD(P)-binding domain"/>
    <property type="match status" value="2"/>
</dbReference>
<dbReference type="Pfam" id="PF01266">
    <property type="entry name" value="DAO"/>
    <property type="match status" value="1"/>
</dbReference>
<comment type="caution">
    <text evidence="8">The sequence shown here is derived from an EMBL/GenBank/DDBJ whole genome shotgun (WGS) entry which is preliminary data.</text>
</comment>
<reference evidence="8 9" key="1">
    <citation type="submission" date="2019-03" db="EMBL/GenBank/DDBJ databases">
        <title>Genomic Encyclopedia of Type Strains, Phase IV (KMG-IV): sequencing the most valuable type-strain genomes for metagenomic binning, comparative biology and taxonomic classification.</title>
        <authorList>
            <person name="Goeker M."/>
        </authorList>
    </citation>
    <scope>NUCLEOTIDE SEQUENCE [LARGE SCALE GENOMIC DNA]</scope>
    <source>
        <strain evidence="8 9">DSM 5604</strain>
    </source>
</reference>
<dbReference type="SUPFAM" id="SSF54373">
    <property type="entry name" value="FAD-linked reductases, C-terminal domain"/>
    <property type="match status" value="1"/>
</dbReference>
<proteinExistence type="inferred from homology"/>
<comment type="catalytic activity">
    <reaction evidence="6">
        <text>a D-alpha-amino acid + A + H2O = a 2-oxocarboxylate + AH2 + NH4(+)</text>
        <dbReference type="Rhea" id="RHEA:18125"/>
        <dbReference type="ChEBI" id="CHEBI:13193"/>
        <dbReference type="ChEBI" id="CHEBI:15377"/>
        <dbReference type="ChEBI" id="CHEBI:17499"/>
        <dbReference type="ChEBI" id="CHEBI:28938"/>
        <dbReference type="ChEBI" id="CHEBI:35179"/>
        <dbReference type="ChEBI" id="CHEBI:59871"/>
    </reaction>
</comment>
<feature type="domain" description="FAD dependent oxidoreductase" evidence="7">
    <location>
        <begin position="2"/>
        <end position="397"/>
    </location>
</feature>
<keyword evidence="4" id="KW-0274">FAD</keyword>
<keyword evidence="3" id="KW-0285">Flavoprotein</keyword>
<evidence type="ECO:0000256" key="1">
    <source>
        <dbReference type="ARBA" id="ARBA00001974"/>
    </source>
</evidence>
<dbReference type="NCBIfam" id="NF001933">
    <property type="entry name" value="PRK00711.1"/>
    <property type="match status" value="1"/>
</dbReference>
<dbReference type="OrthoDB" id="9805337at2"/>
<dbReference type="EMBL" id="SNZA01000007">
    <property type="protein sequence ID" value="TDR05834.1"/>
    <property type="molecule type" value="Genomic_DNA"/>
</dbReference>
<dbReference type="FunFam" id="3.50.50.60:FF:000020">
    <property type="entry name" value="D-amino acid dehydrogenase"/>
    <property type="match status" value="1"/>
</dbReference>
<dbReference type="InterPro" id="IPR036188">
    <property type="entry name" value="FAD/NAD-bd_sf"/>
</dbReference>
<dbReference type="PANTHER" id="PTHR13847">
    <property type="entry name" value="SARCOSINE DEHYDROGENASE-RELATED"/>
    <property type="match status" value="1"/>
</dbReference>
<evidence type="ECO:0000256" key="4">
    <source>
        <dbReference type="ARBA" id="ARBA00022827"/>
    </source>
</evidence>
<evidence type="ECO:0000313" key="9">
    <source>
        <dbReference type="Proteomes" id="UP000295729"/>
    </source>
</evidence>
<dbReference type="GO" id="GO:0055130">
    <property type="term" value="P:D-alanine catabolic process"/>
    <property type="evidence" value="ECO:0007669"/>
    <property type="project" value="TreeGrafter"/>
</dbReference>
<organism evidence="8 9">
    <name type="scientific">Marinomonas communis</name>
    <dbReference type="NCBI Taxonomy" id="28254"/>
    <lineage>
        <taxon>Bacteria</taxon>
        <taxon>Pseudomonadati</taxon>
        <taxon>Pseudomonadota</taxon>
        <taxon>Gammaproteobacteria</taxon>
        <taxon>Oceanospirillales</taxon>
        <taxon>Oceanospirillaceae</taxon>
        <taxon>Marinomonas</taxon>
    </lineage>
</organism>
<dbReference type="PANTHER" id="PTHR13847:SF280">
    <property type="entry name" value="D-AMINO ACID DEHYDROGENASE"/>
    <property type="match status" value="1"/>
</dbReference>
<accession>A0A4R6WXC7</accession>
<keyword evidence="9" id="KW-1185">Reference proteome</keyword>
<gene>
    <name evidence="8" type="ORF">C8D85_3355</name>
</gene>
<evidence type="ECO:0000256" key="6">
    <source>
        <dbReference type="ARBA" id="ARBA00047884"/>
    </source>
</evidence>
<comment type="cofactor">
    <cofactor evidence="1">
        <name>FAD</name>
        <dbReference type="ChEBI" id="CHEBI:57692"/>
    </cofactor>
</comment>
<dbReference type="SUPFAM" id="SSF51905">
    <property type="entry name" value="FAD/NAD(P)-binding domain"/>
    <property type="match status" value="1"/>
</dbReference>
<evidence type="ECO:0000313" key="8">
    <source>
        <dbReference type="EMBL" id="TDR05834.1"/>
    </source>
</evidence>
<evidence type="ECO:0000259" key="7">
    <source>
        <dbReference type="Pfam" id="PF01266"/>
    </source>
</evidence>
<comment type="similarity">
    <text evidence="2">Belongs to the DadA oxidoreductase family.</text>
</comment>
<keyword evidence="5" id="KW-0560">Oxidoreductase</keyword>